<keyword evidence="6" id="KW-0396">Initiation factor</keyword>
<proteinExistence type="inferred from homology"/>
<dbReference type="GO" id="GO:0001731">
    <property type="term" value="P:formation of translation preinitiation complex"/>
    <property type="evidence" value="ECO:0007669"/>
    <property type="project" value="TreeGrafter"/>
</dbReference>
<dbReference type="GO" id="GO:0003729">
    <property type="term" value="F:mRNA binding"/>
    <property type="evidence" value="ECO:0007669"/>
    <property type="project" value="TreeGrafter"/>
</dbReference>
<dbReference type="GO" id="GO:0003743">
    <property type="term" value="F:translation initiation factor activity"/>
    <property type="evidence" value="ECO:0007669"/>
    <property type="project" value="UniProtKB-KW"/>
</dbReference>
<evidence type="ECO:0000256" key="1">
    <source>
        <dbReference type="ARBA" id="ARBA00005422"/>
    </source>
</evidence>
<sequence>MMAKKKLGLEDLGGFVFSTDNDFDPDQYNDEEQQKTLKPSEQRLEAHYSSKGRAGKTVTVVKGFEGTEEDLNALGKELKKKCGVGGSVKDGEIIIQGDVRDKVMAYLKEKGYNVKRVGG</sequence>
<protein>
    <submittedName>
        <fullName evidence="6">Translation initiation factor</fullName>
    </submittedName>
</protein>
<dbReference type="GO" id="GO:0002188">
    <property type="term" value="P:translation reinitiation"/>
    <property type="evidence" value="ECO:0007669"/>
    <property type="project" value="TreeGrafter"/>
</dbReference>
<keyword evidence="2" id="KW-0810">Translation regulation</keyword>
<dbReference type="InterPro" id="IPR050318">
    <property type="entry name" value="DENR/SUI1_TIF"/>
</dbReference>
<dbReference type="InterPro" id="IPR001950">
    <property type="entry name" value="SUI1"/>
</dbReference>
<evidence type="ECO:0000313" key="6">
    <source>
        <dbReference type="EMBL" id="HER40412.1"/>
    </source>
</evidence>
<dbReference type="GO" id="GO:0006417">
    <property type="term" value="P:regulation of translation"/>
    <property type="evidence" value="ECO:0007669"/>
    <property type="project" value="UniProtKB-KW"/>
</dbReference>
<dbReference type="PROSITE" id="PS50296">
    <property type="entry name" value="SUI1"/>
    <property type="match status" value="1"/>
</dbReference>
<dbReference type="PIRSF" id="PIRSF037511">
    <property type="entry name" value="Transl_init_SUI1_pro"/>
    <property type="match status" value="1"/>
</dbReference>
<dbReference type="InterPro" id="IPR005872">
    <property type="entry name" value="SUI1_arc_bac"/>
</dbReference>
<dbReference type="PANTHER" id="PTHR12789">
    <property type="entry name" value="DENSITY-REGULATED PROTEIN HOMOLOG"/>
    <property type="match status" value="1"/>
</dbReference>
<dbReference type="InterPro" id="IPR036877">
    <property type="entry name" value="SUI1_dom_sf"/>
</dbReference>
<reference evidence="6" key="1">
    <citation type="journal article" date="2020" name="mSystems">
        <title>Genome- and Community-Level Interaction Insights into Carbon Utilization and Element Cycling Functions of Hydrothermarchaeota in Hydrothermal Sediment.</title>
        <authorList>
            <person name="Zhou Z."/>
            <person name="Liu Y."/>
            <person name="Xu W."/>
            <person name="Pan J."/>
            <person name="Luo Z.H."/>
            <person name="Li M."/>
        </authorList>
    </citation>
    <scope>NUCLEOTIDE SEQUENCE [LARGE SCALE GENOMIC DNA]</scope>
    <source>
        <strain evidence="6">SpSt-1235</strain>
    </source>
</reference>
<evidence type="ECO:0000256" key="2">
    <source>
        <dbReference type="ARBA" id="ARBA00022845"/>
    </source>
</evidence>
<feature type="region of interest" description="Disordered" evidence="4">
    <location>
        <begin position="16"/>
        <end position="41"/>
    </location>
</feature>
<feature type="compositionally biased region" description="Basic and acidic residues" evidence="4">
    <location>
        <begin position="32"/>
        <end position="41"/>
    </location>
</feature>
<dbReference type="SUPFAM" id="SSF55159">
    <property type="entry name" value="eIF1-like"/>
    <property type="match status" value="1"/>
</dbReference>
<dbReference type="CDD" id="cd11567">
    <property type="entry name" value="YciH_like"/>
    <property type="match status" value="1"/>
</dbReference>
<evidence type="ECO:0000259" key="5">
    <source>
        <dbReference type="PROSITE" id="PS50296"/>
    </source>
</evidence>
<feature type="compositionally biased region" description="Acidic residues" evidence="4">
    <location>
        <begin position="21"/>
        <end position="31"/>
    </location>
</feature>
<evidence type="ECO:0000256" key="4">
    <source>
        <dbReference type="SAM" id="MobiDB-lite"/>
    </source>
</evidence>
<accession>A0A7C2RCV5</accession>
<comment type="caution">
    <text evidence="6">The sequence shown here is derived from an EMBL/GenBank/DDBJ whole genome shotgun (WGS) entry which is preliminary data.</text>
</comment>
<dbReference type="Gene3D" id="3.30.780.10">
    <property type="entry name" value="SUI1-like domain"/>
    <property type="match status" value="1"/>
</dbReference>
<gene>
    <name evidence="6" type="ORF">ENO10_04245</name>
</gene>
<dbReference type="EMBL" id="DSEE01000313">
    <property type="protein sequence ID" value="HER40412.1"/>
    <property type="molecule type" value="Genomic_DNA"/>
</dbReference>
<dbReference type="Proteomes" id="UP000885753">
    <property type="component" value="Unassembled WGS sequence"/>
</dbReference>
<evidence type="ECO:0000256" key="3">
    <source>
        <dbReference type="ARBA" id="ARBA00022917"/>
    </source>
</evidence>
<comment type="similarity">
    <text evidence="1">Belongs to the SUI1 family.</text>
</comment>
<organism evidence="6">
    <name type="scientific">Salinimicrobium catena</name>
    <dbReference type="NCBI Taxonomy" id="390640"/>
    <lineage>
        <taxon>Bacteria</taxon>
        <taxon>Pseudomonadati</taxon>
        <taxon>Bacteroidota</taxon>
        <taxon>Flavobacteriia</taxon>
        <taxon>Flavobacteriales</taxon>
        <taxon>Flavobacteriaceae</taxon>
        <taxon>Salinimicrobium</taxon>
    </lineage>
</organism>
<dbReference type="AlphaFoldDB" id="A0A7C2RCV5"/>
<feature type="domain" description="SUI1" evidence="5">
    <location>
        <begin position="50"/>
        <end position="111"/>
    </location>
</feature>
<dbReference type="PANTHER" id="PTHR12789:SF0">
    <property type="entry name" value="DENSITY-REGULATED PROTEIN"/>
    <property type="match status" value="1"/>
</dbReference>
<name>A0A7C2RCV5_9FLAO</name>
<keyword evidence="3" id="KW-0648">Protein biosynthesis</keyword>
<dbReference type="Pfam" id="PF01253">
    <property type="entry name" value="SUI1"/>
    <property type="match status" value="1"/>
</dbReference>